<evidence type="ECO:0000256" key="5">
    <source>
        <dbReference type="ARBA" id="ARBA00023136"/>
    </source>
</evidence>
<feature type="transmembrane region" description="Helical" evidence="6">
    <location>
        <begin position="265"/>
        <end position="287"/>
    </location>
</feature>
<evidence type="ECO:0000256" key="4">
    <source>
        <dbReference type="ARBA" id="ARBA00022989"/>
    </source>
</evidence>
<dbReference type="Proteomes" id="UP001152523">
    <property type="component" value="Unassembled WGS sequence"/>
</dbReference>
<dbReference type="PANTHER" id="PTHR14624">
    <property type="entry name" value="DFG10 PROTEIN"/>
    <property type="match status" value="1"/>
</dbReference>
<gene>
    <name evidence="8" type="ORF">CEPIT_LOCUS31771</name>
</gene>
<dbReference type="InterPro" id="IPR001104">
    <property type="entry name" value="3-oxo-5_a-steroid_4-DH_C"/>
</dbReference>
<evidence type="ECO:0000259" key="7">
    <source>
        <dbReference type="Pfam" id="PF02544"/>
    </source>
</evidence>
<proteinExistence type="predicted"/>
<evidence type="ECO:0000256" key="2">
    <source>
        <dbReference type="ARBA" id="ARBA00004922"/>
    </source>
</evidence>
<dbReference type="GO" id="GO:0006488">
    <property type="term" value="P:dolichol-linked oligosaccharide biosynthetic process"/>
    <property type="evidence" value="ECO:0007669"/>
    <property type="project" value="InterPro"/>
</dbReference>
<evidence type="ECO:0000313" key="8">
    <source>
        <dbReference type="EMBL" id="CAH9131921.1"/>
    </source>
</evidence>
<comment type="pathway">
    <text evidence="2">Protein modification; protein glycosylation.</text>
</comment>
<keyword evidence="3 6" id="KW-0812">Transmembrane</keyword>
<feature type="domain" description="3-oxo-5-alpha-steroid 4-dehydrogenase C-terminal" evidence="7">
    <location>
        <begin position="222"/>
        <end position="304"/>
    </location>
</feature>
<protein>
    <recommendedName>
        <fullName evidence="7">3-oxo-5-alpha-steroid 4-dehydrogenase C-terminal domain-containing protein</fullName>
    </recommendedName>
</protein>
<dbReference type="PROSITE" id="PS50244">
    <property type="entry name" value="S5A_REDUCTASE"/>
    <property type="match status" value="1"/>
</dbReference>
<keyword evidence="4 6" id="KW-1133">Transmembrane helix</keyword>
<comment type="subcellular location">
    <subcellularLocation>
        <location evidence="1">Endomembrane system</location>
        <topology evidence="1">Multi-pass membrane protein</topology>
    </subcellularLocation>
</comment>
<feature type="transmembrane region" description="Helical" evidence="6">
    <location>
        <begin position="159"/>
        <end position="182"/>
    </location>
</feature>
<feature type="transmembrane region" description="Helical" evidence="6">
    <location>
        <begin position="6"/>
        <end position="25"/>
    </location>
</feature>
<dbReference type="InterPro" id="IPR039698">
    <property type="entry name" value="Dfg10/SRD5A3"/>
</dbReference>
<keyword evidence="9" id="KW-1185">Reference proteome</keyword>
<dbReference type="PANTHER" id="PTHR14624:SF0">
    <property type="entry name" value="POLYPRENOL REDUCTASE"/>
    <property type="match status" value="1"/>
</dbReference>
<dbReference type="Pfam" id="PF02544">
    <property type="entry name" value="Steroid_dh"/>
    <property type="match status" value="1"/>
</dbReference>
<reference evidence="8" key="1">
    <citation type="submission" date="2022-07" db="EMBL/GenBank/DDBJ databases">
        <authorList>
            <person name="Macas J."/>
            <person name="Novak P."/>
            <person name="Neumann P."/>
        </authorList>
    </citation>
    <scope>NUCLEOTIDE SEQUENCE</scope>
</reference>
<evidence type="ECO:0000256" key="1">
    <source>
        <dbReference type="ARBA" id="ARBA00004127"/>
    </source>
</evidence>
<evidence type="ECO:0000313" key="9">
    <source>
        <dbReference type="Proteomes" id="UP001152523"/>
    </source>
</evidence>
<sequence length="341" mass="39201">MELGLVIVLRAIWLAAILPILIASIPSSKFDWFHEFLLMFARRGKIMQSSSHKLTVPQKFFCHFYVLASLWTALLLIAMWVYACMPTLMISEMSLFPSIVSELAGGSHDLSSHTSHSIKENGGILLSVFMLLLMETHLLRRLFESVYVFKYSPSARMHIFGYFSGLIFYAAAPLSLCCNHIPEVFKFTLSLFQEFILKEKDRIQGTKFVLSGFVNPLSNLRWYTWIGATIFFWGMIHQHTCHVILGMLRKNKQQSVDYIVPCGDWFQYVSSPHYLAEIVIYFGLVVARGCSDLTVWLLFGFVVLLSFFGEKENCLLIQIRNVILISKNHVSYFIVQILQLH</sequence>
<feature type="transmembrane region" description="Helical" evidence="6">
    <location>
        <begin position="60"/>
        <end position="83"/>
    </location>
</feature>
<organism evidence="8 9">
    <name type="scientific">Cuscuta epithymum</name>
    <dbReference type="NCBI Taxonomy" id="186058"/>
    <lineage>
        <taxon>Eukaryota</taxon>
        <taxon>Viridiplantae</taxon>
        <taxon>Streptophyta</taxon>
        <taxon>Embryophyta</taxon>
        <taxon>Tracheophyta</taxon>
        <taxon>Spermatophyta</taxon>
        <taxon>Magnoliopsida</taxon>
        <taxon>eudicotyledons</taxon>
        <taxon>Gunneridae</taxon>
        <taxon>Pentapetalae</taxon>
        <taxon>asterids</taxon>
        <taxon>lamiids</taxon>
        <taxon>Solanales</taxon>
        <taxon>Convolvulaceae</taxon>
        <taxon>Cuscuteae</taxon>
        <taxon>Cuscuta</taxon>
        <taxon>Cuscuta subgen. Cuscuta</taxon>
    </lineage>
</organism>
<evidence type="ECO:0000256" key="3">
    <source>
        <dbReference type="ARBA" id="ARBA00022692"/>
    </source>
</evidence>
<dbReference type="GO" id="GO:0005783">
    <property type="term" value="C:endoplasmic reticulum"/>
    <property type="evidence" value="ECO:0007669"/>
    <property type="project" value="TreeGrafter"/>
</dbReference>
<dbReference type="AlphaFoldDB" id="A0AAV0F8S6"/>
<feature type="transmembrane region" description="Helical" evidence="6">
    <location>
        <begin position="293"/>
        <end position="310"/>
    </location>
</feature>
<dbReference type="GO" id="GO:0016095">
    <property type="term" value="P:polyprenol catabolic process"/>
    <property type="evidence" value="ECO:0007669"/>
    <property type="project" value="TreeGrafter"/>
</dbReference>
<dbReference type="GO" id="GO:0003865">
    <property type="term" value="F:3-oxo-5-alpha-steroid 4-dehydrogenase activity"/>
    <property type="evidence" value="ECO:0007669"/>
    <property type="project" value="TreeGrafter"/>
</dbReference>
<accession>A0AAV0F8S6</accession>
<evidence type="ECO:0000256" key="6">
    <source>
        <dbReference type="SAM" id="Phobius"/>
    </source>
</evidence>
<comment type="caution">
    <text evidence="8">The sequence shown here is derived from an EMBL/GenBank/DDBJ whole genome shotgun (WGS) entry which is preliminary data.</text>
</comment>
<feature type="transmembrane region" description="Helical" evidence="6">
    <location>
        <begin position="222"/>
        <end position="245"/>
    </location>
</feature>
<dbReference type="EMBL" id="CAMAPF010000967">
    <property type="protein sequence ID" value="CAH9131921.1"/>
    <property type="molecule type" value="Genomic_DNA"/>
</dbReference>
<keyword evidence="5 6" id="KW-0472">Membrane</keyword>
<name>A0AAV0F8S6_9ASTE</name>